<proteinExistence type="predicted"/>
<dbReference type="PANTHER" id="PTHR10199:SF119">
    <property type="entry name" value="RE20510P"/>
    <property type="match status" value="1"/>
</dbReference>
<feature type="compositionally biased region" description="Acidic residues" evidence="4">
    <location>
        <begin position="2195"/>
        <end position="2207"/>
    </location>
</feature>
<dbReference type="Proteomes" id="UP000029868">
    <property type="component" value="Unassembled WGS sequence"/>
</dbReference>
<feature type="compositionally biased region" description="Polar residues" evidence="4">
    <location>
        <begin position="2642"/>
        <end position="2656"/>
    </location>
</feature>
<dbReference type="PROSITE" id="PS51470">
    <property type="entry name" value="FG_GAP"/>
    <property type="match status" value="1"/>
</dbReference>
<keyword evidence="3" id="KW-0325">Glycoprotein</keyword>
<dbReference type="Gene3D" id="2.130.10.130">
    <property type="entry name" value="Integrin alpha, N-terminal"/>
    <property type="match status" value="2"/>
</dbReference>
<feature type="compositionally biased region" description="Acidic residues" evidence="4">
    <location>
        <begin position="644"/>
        <end position="700"/>
    </location>
</feature>
<dbReference type="InterPro" id="IPR011050">
    <property type="entry name" value="Pectin_lyase_fold/virulence"/>
</dbReference>
<comment type="caution">
    <text evidence="8">The sequence shown here is derived from an EMBL/GenBank/DDBJ whole genome shotgun (WGS) entry which is preliminary data.</text>
</comment>
<feature type="region of interest" description="Disordered" evidence="4">
    <location>
        <begin position="1656"/>
        <end position="1703"/>
    </location>
</feature>
<reference evidence="8 9" key="1">
    <citation type="submission" date="2014-08" db="EMBL/GenBank/DDBJ databases">
        <title>Genomic and Phenotypic Diversity of Colwellia psychrerythraea strains from Disparate Marine Basins.</title>
        <authorList>
            <person name="Techtmann S.M."/>
            <person name="Stelling S.C."/>
            <person name="Utturkar S.M."/>
            <person name="Alshibli N."/>
            <person name="Harris A."/>
            <person name="Brown S.D."/>
            <person name="Hazen T.C."/>
        </authorList>
    </citation>
    <scope>NUCLEOTIDE SEQUENCE [LARGE SCALE GENOMIC DNA]</scope>
    <source>
        <strain evidence="8 9">GAB14E</strain>
    </source>
</reference>
<feature type="region of interest" description="Disordered" evidence="4">
    <location>
        <begin position="2161"/>
        <end position="2242"/>
    </location>
</feature>
<dbReference type="SMART" id="SM00191">
    <property type="entry name" value="Int_alpha"/>
    <property type="match status" value="5"/>
</dbReference>
<dbReference type="InterPro" id="IPR059226">
    <property type="entry name" value="Choice_anch_Q_dom"/>
</dbReference>
<dbReference type="Pfam" id="PF01839">
    <property type="entry name" value="FG-GAP"/>
    <property type="match status" value="1"/>
</dbReference>
<dbReference type="SUPFAM" id="SSF56988">
    <property type="entry name" value="Anthrax protective antigen"/>
    <property type="match status" value="1"/>
</dbReference>
<evidence type="ECO:0000313" key="9">
    <source>
        <dbReference type="Proteomes" id="UP000029868"/>
    </source>
</evidence>
<dbReference type="InterPro" id="IPR011658">
    <property type="entry name" value="PA14_dom"/>
</dbReference>
<evidence type="ECO:0000256" key="3">
    <source>
        <dbReference type="ARBA" id="ARBA00023180"/>
    </source>
</evidence>
<keyword evidence="2" id="KW-0677">Repeat</keyword>
<feature type="domain" description="PA14" evidence="7">
    <location>
        <begin position="49"/>
        <end position="194"/>
    </location>
</feature>
<evidence type="ECO:0000256" key="5">
    <source>
        <dbReference type="SAM" id="SignalP"/>
    </source>
</evidence>
<evidence type="ECO:0000313" key="8">
    <source>
        <dbReference type="EMBL" id="KGJ97435.1"/>
    </source>
</evidence>
<dbReference type="InterPro" id="IPR037524">
    <property type="entry name" value="PA14/GLEYA"/>
</dbReference>
<feature type="region of interest" description="Disordered" evidence="4">
    <location>
        <begin position="622"/>
        <end position="720"/>
    </location>
</feature>
<feature type="compositionally biased region" description="Acidic residues" evidence="4">
    <location>
        <begin position="1689"/>
        <end position="1703"/>
    </location>
</feature>
<dbReference type="SUPFAM" id="SSF69318">
    <property type="entry name" value="Integrin alpha N-terminal domain"/>
    <property type="match status" value="1"/>
</dbReference>
<dbReference type="InterPro" id="IPR013519">
    <property type="entry name" value="Int_alpha_beta-p"/>
</dbReference>
<dbReference type="PANTHER" id="PTHR10199">
    <property type="entry name" value="THROMBOSPONDIN"/>
    <property type="match status" value="1"/>
</dbReference>
<dbReference type="SUPFAM" id="SSF51126">
    <property type="entry name" value="Pectin lyase-like"/>
    <property type="match status" value="1"/>
</dbReference>
<feature type="chain" id="PRO_5001949606" evidence="5">
    <location>
        <begin position="43"/>
        <end position="2958"/>
    </location>
</feature>
<dbReference type="Gene3D" id="4.10.1080.10">
    <property type="entry name" value="TSP type-3 repeat"/>
    <property type="match status" value="4"/>
</dbReference>
<dbReference type="NCBIfam" id="NF041518">
    <property type="entry name" value="choice_anch_Q"/>
    <property type="match status" value="1"/>
</dbReference>
<feature type="compositionally biased region" description="Acidic residues" evidence="4">
    <location>
        <begin position="2622"/>
        <end position="2635"/>
    </location>
</feature>
<dbReference type="SMART" id="SM00758">
    <property type="entry name" value="PA14"/>
    <property type="match status" value="1"/>
</dbReference>
<dbReference type="InterPro" id="IPR003410">
    <property type="entry name" value="HYR_dom"/>
</dbReference>
<dbReference type="InterPro" id="IPR013517">
    <property type="entry name" value="FG-GAP"/>
</dbReference>
<dbReference type="InterPro" id="IPR028994">
    <property type="entry name" value="Integrin_alpha_N"/>
</dbReference>
<dbReference type="Gene3D" id="2.60.40.10">
    <property type="entry name" value="Immunoglobulins"/>
    <property type="match status" value="3"/>
</dbReference>
<dbReference type="PATRIC" id="fig|28229.3.peg.177"/>
<dbReference type="Pfam" id="PF16403">
    <property type="entry name" value="Bact_surface_Ig-like"/>
    <property type="match status" value="3"/>
</dbReference>
<organism evidence="8 9">
    <name type="scientific">Colwellia psychrerythraea</name>
    <name type="common">Vibrio psychroerythus</name>
    <dbReference type="NCBI Taxonomy" id="28229"/>
    <lineage>
        <taxon>Bacteria</taxon>
        <taxon>Pseudomonadati</taxon>
        <taxon>Pseudomonadota</taxon>
        <taxon>Gammaproteobacteria</taxon>
        <taxon>Alteromonadales</taxon>
        <taxon>Colwelliaceae</taxon>
        <taxon>Colwellia</taxon>
    </lineage>
</organism>
<feature type="compositionally biased region" description="Acidic residues" evidence="4">
    <location>
        <begin position="2163"/>
        <end position="2187"/>
    </location>
</feature>
<keyword evidence="1 5" id="KW-0732">Signal</keyword>
<evidence type="ECO:0000259" key="6">
    <source>
        <dbReference type="PROSITE" id="PS50825"/>
    </source>
</evidence>
<feature type="compositionally biased region" description="Acidic residues" evidence="4">
    <location>
        <begin position="1656"/>
        <end position="1666"/>
    </location>
</feature>
<dbReference type="InterPro" id="IPR032179">
    <property type="entry name" value="Cry22Aa_Ig-like"/>
</dbReference>
<feature type="signal peptide" evidence="5">
    <location>
        <begin position="1"/>
        <end position="42"/>
    </location>
</feature>
<dbReference type="Gene3D" id="3.90.182.10">
    <property type="entry name" value="Toxin - Anthrax Protective Antigen,domain 1"/>
    <property type="match status" value="1"/>
</dbReference>
<dbReference type="EMBL" id="JQEC01000002">
    <property type="protein sequence ID" value="KGJ97435.1"/>
    <property type="molecule type" value="Genomic_DNA"/>
</dbReference>
<feature type="region of interest" description="Disordered" evidence="4">
    <location>
        <begin position="2613"/>
        <end position="2656"/>
    </location>
</feature>
<evidence type="ECO:0000259" key="7">
    <source>
        <dbReference type="PROSITE" id="PS51820"/>
    </source>
</evidence>
<dbReference type="InterPro" id="IPR013783">
    <property type="entry name" value="Ig-like_fold"/>
</dbReference>
<dbReference type="InterPro" id="IPR028974">
    <property type="entry name" value="TSP_type-3_rpt"/>
</dbReference>
<dbReference type="Pfam" id="PF07691">
    <property type="entry name" value="PA14"/>
    <property type="match status" value="1"/>
</dbReference>
<name>A0A099L4R4_COLPS</name>
<evidence type="ECO:0000256" key="4">
    <source>
        <dbReference type="SAM" id="MobiDB-lite"/>
    </source>
</evidence>
<accession>A0A099L4R4</accession>
<feature type="compositionally biased region" description="Acidic residues" evidence="4">
    <location>
        <begin position="623"/>
        <end position="636"/>
    </location>
</feature>
<dbReference type="OrthoDB" id="5242130at2"/>
<gene>
    <name evidence="8" type="ORF">GAB14E_1024</name>
</gene>
<dbReference type="PROSITE" id="PS50825">
    <property type="entry name" value="HYR"/>
    <property type="match status" value="1"/>
</dbReference>
<sequence>MWLVYMKKLISSLSYSVRNKAINICLLPFALMFSTVSITASADTNGLWNKQFHALASYYDSECQGKPTKLSDINFNDSPEVKKVSSNFTIGNNDSGVCTEYFAEYFGGELFISAEENITFYLKSDDGSQLFINGNLLINNDNTHDDSNELNNSITLGVGWHFIEVKYFNSGGGHSLAVSYSSATISKQIIPSSVLRPDGAYDPDDDGVSNYWDLDVDGDGLIEISTLAELDEVRNNLAGAALFGKSDGCGAACIGFELTKDLDFDTSGDGVVGANDDYWNAGDGWLPIGRKSNSAFKAIFEGNSFTINNLNINRGQEDGVGFFGFARGGANIQNLDLTNTRVIGKNGVGALVGKADNTTFNNVFSTGHVSGSNDVGGLIGWANTVAITTVHHIGYISGFGERVGGIVGNLANNSSIENAFNIGSVKGGDRVGGITGTSDSAISDVYVAGYVNGDQRVGGITSGISSAHLARSYVVAQVTGNFDTGAILGSIFAPDASISSSYWLTGIAESAVFYGRNVPITITEANLVDLSCPTNAGDNSCNQIFYADWDDSTPIWQFGTNNQLPALMQNGTVYFLADFDGDGVSDQLDAFPSIAIGALLDNDNDGIPDDCDANCLSSGLIADVDDDNDGVDDDSDAFPFDASEFTDNDSDGTGDNADLDDDNDGVNDDQDEFPLDAAESSDTDGDGIGDNADVDDDNDGYIDSKDSAPLNSLLPGLTPIRQQSGDNADIRFAQAIANIGDVDGDGVNDLAISAHEDDSNGFDNSGSVHVMSAKTGQILYKIYGEGEDDKLAEAMISAPDMDGDNIADFLVRRRGTNGDELESVELFSSKAGTSLFTIAIPNDLNVNKLAFIDDLNGDGIADILVTLPGFDNVQNNIGAVYIYSGADGSELSHIEGEGGYFGDEIAVLGDINDDLIADFIVSAASFDGQNDREGRIYAYSGADNQLLYQVGGQETNQEIGEEMVAIGDIDNDGINDFVYSNRTKLTVNGEERRFITFASGKDGNQIEQLIAGNYSLGGFADQLYSISDIDGDGSIDLVITDEGDDGSGSVRDIIFYSTSKKHIIGRINNKNILSRGSFAESLLVIDDITGDNFSEIVVGDYLHDGQASNAGAIFTYSFGDFVVDTDGDGTVNGDDADIDNDGVTNFNDAYPYISLAGLTDSDLDGIPDSCDSECQQSGMVTDNYINGVIYVDSSSSCDAANEVCGQSWQSPFRTLQDALVVANTNQQIWLAQGLYYPNESDNNVFNNDLVAFKLPSNVSLYGGFNAAANPTLLTEADPHKFKTILSGDVDHLSSPDLTDNLGITQTVTDIIGDNASVIIFTALGSQDYTIAGLTLTGVSRMQSNQYALNISSGNATVKNIDIIGSKSSINLRENINCQIEMNNINLINITTGSPLVKIFDTQCQKITISDLSTTNAYTDDSMFEVRGGDNNIEFNRISVINENRSSERLLYTTSDQSNLTVTINDSVFKNIGEVKSQNILNVNNSIFMQTHGIEQAEDFPLTVKHSSFINNKSTNDAGAISSTSSTNNLGFNLFVGNTGTKANNIYVVNDVNDLGYNLVGANSLNGFVSQTGLSFVQAFDSATSFTSALTIEQITEQTLADNGGNILTVLPTLQGPAVDVISESDCHQEFDIRGISRPQESLCDIGAVEFSISDLDTDGDGVDDSSDAFPLDPNETTDTDADGVGNNADTDDDGDGYPDEGDEFPLNPLEWLDTDFDGVGNNADTDDDGDGIPDEQDGSPLDNNIGDIAAPIIYLLGNSSINVMVNQDYVEPGFSALDNVDGDLSGSVEISGTVDSSIVGTYIISYNVIDAASNAAITKTRQVTVQDVSAPVVIAPNNIIIATIDAFGTPISNTEINAFLNSANANDDVDGSLAVVYDAPNIFPLGVTTVYFTAIDSANNVGSAQATVTVTDLDAPALSLVGNTSITLSLNETYSELGYSAIDNVDGDISANVVVNGVVDSSTLGTYIISYKIKDAAGNFTATQNRQVTVQDAAAPVIISPINIIVAAVDANGTLDSDIDINDFLSAASASDNVDTDIAVSHDAPSLFPLGITTITFSATDSSGNLGTARATVTIIDQSAPVLTLLGSTSAILGWNETYIEAGYSVIDNVDGDLSNNVIVAGSVDSSTVGTYLLSYNVSDSAGNPGQTRNRQVTVQKIIGQDSDGDGFADEIDDFPSDVTEWLDSDNDGMGNNADSDDDNDSVEDSSDAFPLDPAESVDTDGDNIGNNADTDDDNDGILDDEDDKPLVAFVDTQAPVFAELEQLIFEAKGEVTIVELPSPSVTDNSTESPTVTSNLSEGLTIGTHSVTWTAIDGVGNQSTAIQAVVIIDSTAPVFTTVEAITVNAEGRLTDVYYLVNAIAVDIVDGDVLVTTFENTMLPSGFHELQIVATDMAGNESIATVPVTIYPEASIRNTLLVESGGVYNIDVNLSGDAPNYPVSISYQLSLNGEQLETDSLIIDEGTTGKLSLLIPTALQTADNLVLHLAEVDNVFVGDTSQSQLILVEGNIAPLLSFTMSQNDQLVSVIDPDKGEVTFALQISDVNFNDEHDITWTDASGTFANAVDVLTYHLEPSTLEQGTYNFEVSVVENNTQESLSVTKTVRFVVEQLAELVSSSDSDHDGINDSDEGYSDSDGDGIADYLDNDSNTTRLPSSENTEPMQTTAGLIMSLGSLVSSQGVTSNEASLSVDDLAQLVGDNAAETHDEGVLAVTPLYNFTIDGLTEQGSSVAVVIPMAVDTFLPAGAIYRKYNERDGWFTFVEDENNNISSAHTDINGNCPAANDESYVLGLNQGDNCFQLIIEDGGPNDVDLIINGSVEDPGAIVIDAVNHAPVVVITTPEYGYAEETSFSLTAQANDEDGDELTYLWQQVSGPEVVFDDATFAMVNVSLPEVILDELIEIQVTVSDGELSTTSVTSFRVVSVIDGESEALAERLNAGTTFWLLILLVLVRMRKVRNYLHAA</sequence>
<evidence type="ECO:0000256" key="2">
    <source>
        <dbReference type="ARBA" id="ARBA00022737"/>
    </source>
</evidence>
<protein>
    <submittedName>
        <fullName evidence="8">PA14 domain protein</fullName>
    </submittedName>
</protein>
<feature type="compositionally biased region" description="Acidic residues" evidence="4">
    <location>
        <begin position="1724"/>
        <end position="1737"/>
    </location>
</feature>
<feature type="region of interest" description="Disordered" evidence="4">
    <location>
        <begin position="1717"/>
        <end position="1742"/>
    </location>
</feature>
<feature type="domain" description="HYR" evidence="6">
    <location>
        <begin position="1991"/>
        <end position="2077"/>
    </location>
</feature>
<dbReference type="SUPFAM" id="SSF103647">
    <property type="entry name" value="TSP type-3 repeat"/>
    <property type="match status" value="4"/>
</dbReference>
<dbReference type="Gene3D" id="2.160.20.110">
    <property type="match status" value="1"/>
</dbReference>
<dbReference type="PROSITE" id="PS51820">
    <property type="entry name" value="PA14"/>
    <property type="match status" value="1"/>
</dbReference>
<evidence type="ECO:0000256" key="1">
    <source>
        <dbReference type="ARBA" id="ARBA00022729"/>
    </source>
</evidence>
<feature type="compositionally biased region" description="Acidic residues" evidence="4">
    <location>
        <begin position="2230"/>
        <end position="2242"/>
    </location>
</feature>
<dbReference type="GO" id="GO:0005509">
    <property type="term" value="F:calcium ion binding"/>
    <property type="evidence" value="ECO:0007669"/>
    <property type="project" value="InterPro"/>
</dbReference>